<feature type="transmembrane region" description="Helical" evidence="1">
    <location>
        <begin position="97"/>
        <end position="118"/>
    </location>
</feature>
<feature type="transmembrane region" description="Helical" evidence="1">
    <location>
        <begin position="177"/>
        <end position="196"/>
    </location>
</feature>
<feature type="transmembrane region" description="Helical" evidence="1">
    <location>
        <begin position="243"/>
        <end position="261"/>
    </location>
</feature>
<feature type="transmembrane region" description="Helical" evidence="1">
    <location>
        <begin position="149"/>
        <end position="165"/>
    </location>
</feature>
<proteinExistence type="predicted"/>
<feature type="domain" description="Acyltransferase 3" evidence="2">
    <location>
        <begin position="4"/>
        <end position="294"/>
    </location>
</feature>
<feature type="transmembrane region" description="Helical" evidence="1">
    <location>
        <begin position="67"/>
        <end position="91"/>
    </location>
</feature>
<sequence>MGRNYFIDNAKGLLIFFVVFGHLLERTLTWDSSVGKVLLSVIYSFHMPAFILLAGMTFSTKNIVDKIINVAVIFILFQLFHTIPMSLFYGVGKLMLFPYWTLWFLVSLVWWYIIVFFIEKCRFNLNVCITISVIMALLVHFSVRDISIFSFHRTIHFLPFFLIGYKLGRNWTPKYKISSLFFIFSVILVSIMFLYLHADKYILFGSYFFEISNGNILISIFFYFISAICVYTLIMIIPNKKTLLSDIGIGCMSVYLLHSFLIELGGQQMLNKLFSGYGDAVFLLVVIAFSLIITKVLSSHYIDGVIRMVSRGIVKNVVMTKWN</sequence>
<dbReference type="AlphaFoldDB" id="A0A370R2M9"/>
<keyword evidence="4" id="KW-1185">Reference proteome</keyword>
<feature type="transmembrane region" description="Helical" evidence="1">
    <location>
        <begin position="216"/>
        <end position="236"/>
    </location>
</feature>
<keyword evidence="3" id="KW-0808">Transferase</keyword>
<dbReference type="Proteomes" id="UP000254848">
    <property type="component" value="Unassembled WGS sequence"/>
</dbReference>
<feature type="transmembrane region" description="Helical" evidence="1">
    <location>
        <begin position="281"/>
        <end position="302"/>
    </location>
</feature>
<accession>A0A370R2M9</accession>
<keyword evidence="1" id="KW-0472">Membrane</keyword>
<feature type="transmembrane region" description="Helical" evidence="1">
    <location>
        <begin position="34"/>
        <end position="55"/>
    </location>
</feature>
<dbReference type="RefSeq" id="WP_147291305.1">
    <property type="nucleotide sequence ID" value="NZ_QRAP01000001.1"/>
</dbReference>
<dbReference type="PANTHER" id="PTHR37312">
    <property type="entry name" value="MEMBRANE-BOUND ACYLTRANSFERASE YKRP-RELATED"/>
    <property type="match status" value="1"/>
</dbReference>
<dbReference type="GO" id="GO:0016747">
    <property type="term" value="F:acyltransferase activity, transferring groups other than amino-acyl groups"/>
    <property type="evidence" value="ECO:0007669"/>
    <property type="project" value="InterPro"/>
</dbReference>
<organism evidence="3 4">
    <name type="scientific">Enterobacillus tribolii</name>
    <dbReference type="NCBI Taxonomy" id="1487935"/>
    <lineage>
        <taxon>Bacteria</taxon>
        <taxon>Pseudomonadati</taxon>
        <taxon>Pseudomonadota</taxon>
        <taxon>Gammaproteobacteria</taxon>
        <taxon>Enterobacterales</taxon>
        <taxon>Hafniaceae</taxon>
        <taxon>Enterobacillus</taxon>
    </lineage>
</organism>
<comment type="caution">
    <text evidence="3">The sequence shown here is derived from an EMBL/GenBank/DDBJ whole genome shotgun (WGS) entry which is preliminary data.</text>
</comment>
<evidence type="ECO:0000313" key="3">
    <source>
        <dbReference type="EMBL" id="RDK96699.1"/>
    </source>
</evidence>
<protein>
    <submittedName>
        <fullName evidence="3">Fucose 4-O-acetylase-like acetyltransferase</fullName>
    </submittedName>
</protein>
<dbReference type="InterPro" id="IPR052734">
    <property type="entry name" value="Nod_factor_acetyltransferase"/>
</dbReference>
<keyword evidence="1" id="KW-1133">Transmembrane helix</keyword>
<keyword evidence="1" id="KW-0812">Transmembrane</keyword>
<reference evidence="3 4" key="1">
    <citation type="submission" date="2018-07" db="EMBL/GenBank/DDBJ databases">
        <title>Genomic Encyclopedia of Type Strains, Phase IV (KMG-IV): sequencing the most valuable type-strain genomes for metagenomic binning, comparative biology and taxonomic classification.</title>
        <authorList>
            <person name="Goeker M."/>
        </authorList>
    </citation>
    <scope>NUCLEOTIDE SEQUENCE [LARGE SCALE GENOMIC DNA]</scope>
    <source>
        <strain evidence="3 4">DSM 103736</strain>
    </source>
</reference>
<name>A0A370R2M9_9GAMM</name>
<dbReference type="OrthoDB" id="6623990at2"/>
<evidence type="ECO:0000259" key="2">
    <source>
        <dbReference type="Pfam" id="PF01757"/>
    </source>
</evidence>
<dbReference type="PANTHER" id="PTHR37312:SF1">
    <property type="entry name" value="MEMBRANE-BOUND ACYLTRANSFERASE YKRP-RELATED"/>
    <property type="match status" value="1"/>
</dbReference>
<dbReference type="InterPro" id="IPR002656">
    <property type="entry name" value="Acyl_transf_3_dom"/>
</dbReference>
<gene>
    <name evidence="3" type="ORF">C8D90_101130</name>
</gene>
<dbReference type="Pfam" id="PF01757">
    <property type="entry name" value="Acyl_transf_3"/>
    <property type="match status" value="1"/>
</dbReference>
<evidence type="ECO:0000313" key="4">
    <source>
        <dbReference type="Proteomes" id="UP000254848"/>
    </source>
</evidence>
<feature type="transmembrane region" description="Helical" evidence="1">
    <location>
        <begin position="12"/>
        <end position="28"/>
    </location>
</feature>
<evidence type="ECO:0000256" key="1">
    <source>
        <dbReference type="SAM" id="Phobius"/>
    </source>
</evidence>
<feature type="transmembrane region" description="Helical" evidence="1">
    <location>
        <begin position="125"/>
        <end position="143"/>
    </location>
</feature>
<dbReference type="EMBL" id="QRAP01000001">
    <property type="protein sequence ID" value="RDK96699.1"/>
    <property type="molecule type" value="Genomic_DNA"/>
</dbReference>